<sequence length="85" mass="10140">MSLFNMLINEFKSGQFQIVFILIVGIILFRLSKIYEFFSIIRNRHKQHIDSFIRSNKIDNIIRNLLKNELEKITMKGFTGLYISK</sequence>
<proteinExistence type="predicted"/>
<evidence type="ECO:0000313" key="2">
    <source>
        <dbReference type="EMBL" id="OSI20870.1"/>
    </source>
</evidence>
<keyword evidence="1" id="KW-0812">Transmembrane</keyword>
<dbReference type="EMBL" id="MTAB01000013">
    <property type="protein sequence ID" value="OSI20870.1"/>
    <property type="molecule type" value="Genomic_DNA"/>
</dbReference>
<keyword evidence="1" id="KW-0472">Membrane</keyword>
<comment type="caution">
    <text evidence="2">The sequence shown here is derived from an EMBL/GenBank/DDBJ whole genome shotgun (WGS) entry which is preliminary data.</text>
</comment>
<dbReference type="AlphaFoldDB" id="A0A1X3DI16"/>
<reference evidence="3" key="1">
    <citation type="submission" date="2017-01" db="EMBL/GenBank/DDBJ databases">
        <authorList>
            <person name="Mah S.A."/>
            <person name="Swanson W.J."/>
            <person name="Moy G.W."/>
            <person name="Vacquier V.D."/>
        </authorList>
    </citation>
    <scope>NUCLEOTIDE SEQUENCE [LARGE SCALE GENOMIC DNA]</scope>
    <source>
        <strain evidence="3">124861</strain>
    </source>
</reference>
<evidence type="ECO:0000313" key="3">
    <source>
        <dbReference type="Proteomes" id="UP000193303"/>
    </source>
</evidence>
<protein>
    <submittedName>
        <fullName evidence="2">Uncharacterized protein</fullName>
    </submittedName>
</protein>
<dbReference type="Proteomes" id="UP000193303">
    <property type="component" value="Unassembled WGS sequence"/>
</dbReference>
<accession>A0A1X3DI16</accession>
<feature type="transmembrane region" description="Helical" evidence="1">
    <location>
        <begin position="14"/>
        <end position="32"/>
    </location>
</feature>
<gene>
    <name evidence="2" type="ORF">BV912_06895</name>
</gene>
<evidence type="ECO:0000256" key="1">
    <source>
        <dbReference type="SAM" id="Phobius"/>
    </source>
</evidence>
<keyword evidence="1" id="KW-1133">Transmembrane helix</keyword>
<name>A0A1X3DI16_9NEIS</name>
<organism evidence="2 3">
    <name type="scientific">Neisseria dumasiana</name>
    <dbReference type="NCBI Taxonomy" id="1931275"/>
    <lineage>
        <taxon>Bacteria</taxon>
        <taxon>Pseudomonadati</taxon>
        <taxon>Pseudomonadota</taxon>
        <taxon>Betaproteobacteria</taxon>
        <taxon>Neisseriales</taxon>
        <taxon>Neisseriaceae</taxon>
        <taxon>Neisseria</taxon>
    </lineage>
</organism>